<reference evidence="2" key="1">
    <citation type="journal article" date="2014" name="Science">
        <title>Ancient hybridizations among the ancestral genomes of bread wheat.</title>
        <authorList>
            <consortium name="International Wheat Genome Sequencing Consortium,"/>
            <person name="Marcussen T."/>
            <person name="Sandve S.R."/>
            <person name="Heier L."/>
            <person name="Spannagl M."/>
            <person name="Pfeifer M."/>
            <person name="Jakobsen K.S."/>
            <person name="Wulff B.B."/>
            <person name="Steuernagel B."/>
            <person name="Mayer K.F."/>
            <person name="Olsen O.A."/>
        </authorList>
    </citation>
    <scope>NUCLEOTIDE SEQUENCE [LARGE SCALE GENOMIC DNA]</scope>
    <source>
        <strain evidence="2">cv. AL8/78</strain>
    </source>
</reference>
<sequence length="56" mass="6420">MMIVDGLTAKFWEDRWISGRSISEIAPLLYACIPKRRGKHSTVVEGLHDHGWARDI</sequence>
<organism evidence="1 2">
    <name type="scientific">Aegilops tauschii subsp. strangulata</name>
    <name type="common">Goatgrass</name>
    <dbReference type="NCBI Taxonomy" id="200361"/>
    <lineage>
        <taxon>Eukaryota</taxon>
        <taxon>Viridiplantae</taxon>
        <taxon>Streptophyta</taxon>
        <taxon>Embryophyta</taxon>
        <taxon>Tracheophyta</taxon>
        <taxon>Spermatophyta</taxon>
        <taxon>Magnoliopsida</taxon>
        <taxon>Liliopsida</taxon>
        <taxon>Poales</taxon>
        <taxon>Poaceae</taxon>
        <taxon>BOP clade</taxon>
        <taxon>Pooideae</taxon>
        <taxon>Triticodae</taxon>
        <taxon>Triticeae</taxon>
        <taxon>Triticinae</taxon>
        <taxon>Aegilops</taxon>
    </lineage>
</organism>
<reference evidence="2" key="2">
    <citation type="journal article" date="2017" name="Nat. Plants">
        <title>The Aegilops tauschii genome reveals multiple impacts of transposons.</title>
        <authorList>
            <person name="Zhao G."/>
            <person name="Zou C."/>
            <person name="Li K."/>
            <person name="Wang K."/>
            <person name="Li T."/>
            <person name="Gao L."/>
            <person name="Zhang X."/>
            <person name="Wang H."/>
            <person name="Yang Z."/>
            <person name="Liu X."/>
            <person name="Jiang W."/>
            <person name="Mao L."/>
            <person name="Kong X."/>
            <person name="Jiao Y."/>
            <person name="Jia J."/>
        </authorList>
    </citation>
    <scope>NUCLEOTIDE SEQUENCE [LARGE SCALE GENOMIC DNA]</scope>
    <source>
        <strain evidence="2">cv. AL8/78</strain>
    </source>
</reference>
<reference evidence="1" key="3">
    <citation type="journal article" date="2017" name="Nature">
        <title>Genome sequence of the progenitor of the wheat D genome Aegilops tauschii.</title>
        <authorList>
            <person name="Luo M.C."/>
            <person name="Gu Y.Q."/>
            <person name="Puiu D."/>
            <person name="Wang H."/>
            <person name="Twardziok S.O."/>
            <person name="Deal K.R."/>
            <person name="Huo N."/>
            <person name="Zhu T."/>
            <person name="Wang L."/>
            <person name="Wang Y."/>
            <person name="McGuire P.E."/>
            <person name="Liu S."/>
            <person name="Long H."/>
            <person name="Ramasamy R.K."/>
            <person name="Rodriguez J.C."/>
            <person name="Van S.L."/>
            <person name="Yuan L."/>
            <person name="Wang Z."/>
            <person name="Xia Z."/>
            <person name="Xiao L."/>
            <person name="Anderson O.D."/>
            <person name="Ouyang S."/>
            <person name="Liang Y."/>
            <person name="Zimin A.V."/>
            <person name="Pertea G."/>
            <person name="Qi P."/>
            <person name="Bennetzen J.L."/>
            <person name="Dai X."/>
            <person name="Dawson M.W."/>
            <person name="Muller H.G."/>
            <person name="Kugler K."/>
            <person name="Rivarola-Duarte L."/>
            <person name="Spannagl M."/>
            <person name="Mayer K.F.X."/>
            <person name="Lu F.H."/>
            <person name="Bevan M.W."/>
            <person name="Leroy P."/>
            <person name="Li P."/>
            <person name="You F.M."/>
            <person name="Sun Q."/>
            <person name="Liu Z."/>
            <person name="Lyons E."/>
            <person name="Wicker T."/>
            <person name="Salzberg S.L."/>
            <person name="Devos K.M."/>
            <person name="Dvorak J."/>
        </authorList>
    </citation>
    <scope>NUCLEOTIDE SEQUENCE [LARGE SCALE GENOMIC DNA]</scope>
    <source>
        <strain evidence="1">cv. AL8/78</strain>
    </source>
</reference>
<evidence type="ECO:0000313" key="2">
    <source>
        <dbReference type="Proteomes" id="UP000015105"/>
    </source>
</evidence>
<dbReference type="Gramene" id="AET1Gv20348400.1">
    <property type="protein sequence ID" value="AET1Gv20348400.1"/>
    <property type="gene ID" value="AET1Gv20348400"/>
</dbReference>
<dbReference type="EnsemblPlants" id="AET1Gv20348400.1">
    <property type="protein sequence ID" value="AET1Gv20348400.1"/>
    <property type="gene ID" value="AET1Gv20348400"/>
</dbReference>
<dbReference type="AlphaFoldDB" id="A0A452YA17"/>
<keyword evidence="2" id="KW-1185">Reference proteome</keyword>
<dbReference type="Proteomes" id="UP000015105">
    <property type="component" value="Chromosome 1D"/>
</dbReference>
<protein>
    <submittedName>
        <fullName evidence="1">Uncharacterized protein</fullName>
    </submittedName>
</protein>
<proteinExistence type="predicted"/>
<evidence type="ECO:0000313" key="1">
    <source>
        <dbReference type="EnsemblPlants" id="AET1Gv20348400.1"/>
    </source>
</evidence>
<accession>A0A452YA17</accession>
<reference evidence="1" key="4">
    <citation type="submission" date="2019-03" db="UniProtKB">
        <authorList>
            <consortium name="EnsemblPlants"/>
        </authorList>
    </citation>
    <scope>IDENTIFICATION</scope>
</reference>
<reference evidence="1" key="5">
    <citation type="journal article" date="2021" name="G3 (Bethesda)">
        <title>Aegilops tauschii genome assembly Aet v5.0 features greater sequence contiguity and improved annotation.</title>
        <authorList>
            <person name="Wang L."/>
            <person name="Zhu T."/>
            <person name="Rodriguez J.C."/>
            <person name="Deal K.R."/>
            <person name="Dubcovsky J."/>
            <person name="McGuire P.E."/>
            <person name="Lux T."/>
            <person name="Spannagl M."/>
            <person name="Mayer K.F.X."/>
            <person name="Baldrich P."/>
            <person name="Meyers B.C."/>
            <person name="Huo N."/>
            <person name="Gu Y.Q."/>
            <person name="Zhou H."/>
            <person name="Devos K.M."/>
            <person name="Bennetzen J.L."/>
            <person name="Unver T."/>
            <person name="Budak H."/>
            <person name="Gulick P.J."/>
            <person name="Galiba G."/>
            <person name="Kalapos B."/>
            <person name="Nelson D.R."/>
            <person name="Li P."/>
            <person name="You F.M."/>
            <person name="Luo M.C."/>
            <person name="Dvorak J."/>
        </authorList>
    </citation>
    <scope>NUCLEOTIDE SEQUENCE [LARGE SCALE GENOMIC DNA]</scope>
    <source>
        <strain evidence="1">cv. AL8/78</strain>
    </source>
</reference>
<name>A0A452YA17_AEGTS</name>